<dbReference type="AlphaFoldDB" id="A0A1M7IJW9"/>
<gene>
    <name evidence="1" type="ORF">SAMN05192549_101525</name>
</gene>
<dbReference type="EMBL" id="FRCX01000001">
    <property type="protein sequence ID" value="SHM41122.1"/>
    <property type="molecule type" value="Genomic_DNA"/>
</dbReference>
<dbReference type="STRING" id="551987.SAMN05192549_101525"/>
<dbReference type="RefSeq" id="WP_072781554.1">
    <property type="nucleotide sequence ID" value="NZ_FRCX01000001.1"/>
</dbReference>
<keyword evidence="2" id="KW-1185">Reference proteome</keyword>
<evidence type="ECO:0000313" key="1">
    <source>
        <dbReference type="EMBL" id="SHM41122.1"/>
    </source>
</evidence>
<dbReference type="Gene3D" id="2.10.70.10">
    <property type="entry name" value="Complement Module, domain 1"/>
    <property type="match status" value="1"/>
</dbReference>
<evidence type="ECO:0000313" key="2">
    <source>
        <dbReference type="Proteomes" id="UP000184339"/>
    </source>
</evidence>
<sequence length="66" mass="7023">MITTTPAMPPAIAAHPVATAAAQAIKPVKRVSSASLMDGGREMEIEHGGRVYRLRITQLNKLILTA</sequence>
<dbReference type="InterPro" id="IPR019600">
    <property type="entry name" value="Hemin_uptake_protein_HemP"/>
</dbReference>
<organism evidence="1 2">
    <name type="scientific">Duganella sacchari</name>
    <dbReference type="NCBI Taxonomy" id="551987"/>
    <lineage>
        <taxon>Bacteria</taxon>
        <taxon>Pseudomonadati</taxon>
        <taxon>Pseudomonadota</taxon>
        <taxon>Betaproteobacteria</taxon>
        <taxon>Burkholderiales</taxon>
        <taxon>Oxalobacteraceae</taxon>
        <taxon>Telluria group</taxon>
        <taxon>Duganella</taxon>
    </lineage>
</organism>
<dbReference type="Proteomes" id="UP000184339">
    <property type="component" value="Unassembled WGS sequence"/>
</dbReference>
<dbReference type="Pfam" id="PF10636">
    <property type="entry name" value="hemP"/>
    <property type="match status" value="1"/>
</dbReference>
<reference evidence="2" key="1">
    <citation type="submission" date="2016-11" db="EMBL/GenBank/DDBJ databases">
        <authorList>
            <person name="Varghese N."/>
            <person name="Submissions S."/>
        </authorList>
    </citation>
    <scope>NUCLEOTIDE SEQUENCE [LARGE SCALE GENOMIC DNA]</scope>
    <source>
        <strain evidence="2">Sac-22</strain>
    </source>
</reference>
<proteinExistence type="predicted"/>
<name>A0A1M7IJW9_9BURK</name>
<accession>A0A1M7IJW9</accession>
<protein>
    <submittedName>
        <fullName evidence="1">Hemin uptake protein HemP</fullName>
    </submittedName>
</protein>